<feature type="compositionally biased region" description="Basic and acidic residues" evidence="1">
    <location>
        <begin position="174"/>
        <end position="183"/>
    </location>
</feature>
<keyword evidence="3" id="KW-1185">Reference proteome</keyword>
<evidence type="ECO:0000313" key="3">
    <source>
        <dbReference type="Proteomes" id="UP000217790"/>
    </source>
</evidence>
<dbReference type="InParanoid" id="A0A2H3CV95"/>
<organism evidence="2 3">
    <name type="scientific">Armillaria gallica</name>
    <name type="common">Bulbous honey fungus</name>
    <name type="synonym">Armillaria bulbosa</name>
    <dbReference type="NCBI Taxonomy" id="47427"/>
    <lineage>
        <taxon>Eukaryota</taxon>
        <taxon>Fungi</taxon>
        <taxon>Dikarya</taxon>
        <taxon>Basidiomycota</taxon>
        <taxon>Agaricomycotina</taxon>
        <taxon>Agaricomycetes</taxon>
        <taxon>Agaricomycetidae</taxon>
        <taxon>Agaricales</taxon>
        <taxon>Marasmiineae</taxon>
        <taxon>Physalacriaceae</taxon>
        <taxon>Armillaria</taxon>
    </lineage>
</organism>
<dbReference type="Proteomes" id="UP000217790">
    <property type="component" value="Unassembled WGS sequence"/>
</dbReference>
<gene>
    <name evidence="2" type="ORF">ARMGADRAFT_1067893</name>
</gene>
<name>A0A2H3CV95_ARMGA</name>
<evidence type="ECO:0000313" key="2">
    <source>
        <dbReference type="EMBL" id="PBK83102.1"/>
    </source>
</evidence>
<evidence type="ECO:0000256" key="1">
    <source>
        <dbReference type="SAM" id="MobiDB-lite"/>
    </source>
</evidence>
<sequence length="342" mass="38445">MEYSRMEDLRHDGILAHGWESVSETENPQDEMVTMRREFGCAGFGSQNVEASSDEKRRNLTADLVFCWAFDTALKWRCRTKGIRMDTCQPFAGVHLHAIVAQWYSPLLTPVIAMHRPDEKGGWRNTVLLVKRVPTEPRRVSLKTLWVTRRKRVSLEDNTVQYCVVVTCGGEEDIGGRRGDKNGQDSSGPGGGGDTDDFGNDDTWHGGLTAGGRGRRDAQRPKFLYTGDTRDASLGSVSQLRSKKCFRTFPTHALPASTFGRGHGAVSVEKDVGFDLGGIYSAQKMNTLPYRLNPAEIVSSVFKDPIHFEYERKASSRVLREIGSRIMVFWVQNLERERGKQR</sequence>
<dbReference type="EMBL" id="KZ293709">
    <property type="protein sequence ID" value="PBK83102.1"/>
    <property type="molecule type" value="Genomic_DNA"/>
</dbReference>
<feature type="region of interest" description="Disordered" evidence="1">
    <location>
        <begin position="174"/>
        <end position="221"/>
    </location>
</feature>
<accession>A0A2H3CV95</accession>
<dbReference type="AlphaFoldDB" id="A0A2H3CV95"/>
<reference evidence="3" key="1">
    <citation type="journal article" date="2017" name="Nat. Ecol. Evol.">
        <title>Genome expansion and lineage-specific genetic innovations in the forest pathogenic fungi Armillaria.</title>
        <authorList>
            <person name="Sipos G."/>
            <person name="Prasanna A.N."/>
            <person name="Walter M.C."/>
            <person name="O'Connor E."/>
            <person name="Balint B."/>
            <person name="Krizsan K."/>
            <person name="Kiss B."/>
            <person name="Hess J."/>
            <person name="Varga T."/>
            <person name="Slot J."/>
            <person name="Riley R."/>
            <person name="Boka B."/>
            <person name="Rigling D."/>
            <person name="Barry K."/>
            <person name="Lee J."/>
            <person name="Mihaltcheva S."/>
            <person name="LaButti K."/>
            <person name="Lipzen A."/>
            <person name="Waldron R."/>
            <person name="Moloney N.M."/>
            <person name="Sperisen C."/>
            <person name="Kredics L."/>
            <person name="Vagvoelgyi C."/>
            <person name="Patrignani A."/>
            <person name="Fitzpatrick D."/>
            <person name="Nagy I."/>
            <person name="Doyle S."/>
            <person name="Anderson J.B."/>
            <person name="Grigoriev I.V."/>
            <person name="Gueldener U."/>
            <person name="Muensterkoetter M."/>
            <person name="Nagy L.G."/>
        </authorList>
    </citation>
    <scope>NUCLEOTIDE SEQUENCE [LARGE SCALE GENOMIC DNA]</scope>
    <source>
        <strain evidence="3">Ar21-2</strain>
    </source>
</reference>
<proteinExistence type="predicted"/>
<protein>
    <submittedName>
        <fullName evidence="2">Uncharacterized protein</fullName>
    </submittedName>
</protein>